<dbReference type="WBParaSite" id="ASIM_0000786601-mRNA-1">
    <property type="protein sequence ID" value="ASIM_0000786601-mRNA-1"/>
    <property type="gene ID" value="ASIM_0000786601"/>
</dbReference>
<evidence type="ECO:0000256" key="1">
    <source>
        <dbReference type="ARBA" id="ARBA00022527"/>
    </source>
</evidence>
<name>A0A0M3JJP5_ANISI</name>
<keyword evidence="2" id="KW-0808">Transferase</keyword>
<dbReference type="PANTHER" id="PTHR24353">
    <property type="entry name" value="CYCLIC NUCLEOTIDE-DEPENDENT PROTEIN KINASE"/>
    <property type="match status" value="1"/>
</dbReference>
<keyword evidence="3" id="KW-0547">Nucleotide-binding</keyword>
<keyword evidence="5" id="KW-0067">ATP-binding</keyword>
<dbReference type="Proteomes" id="UP000267096">
    <property type="component" value="Unassembled WGS sequence"/>
</dbReference>
<reference evidence="7 8" key="2">
    <citation type="submission" date="2018-11" db="EMBL/GenBank/DDBJ databases">
        <authorList>
            <consortium name="Pathogen Informatics"/>
        </authorList>
    </citation>
    <scope>NUCLEOTIDE SEQUENCE [LARGE SCALE GENOMIC DNA]</scope>
</reference>
<dbReference type="GO" id="GO:0005524">
    <property type="term" value="F:ATP binding"/>
    <property type="evidence" value="ECO:0007669"/>
    <property type="project" value="UniProtKB-KW"/>
</dbReference>
<proteinExistence type="predicted"/>
<gene>
    <name evidence="7" type="ORF">ASIM_LOCUS7631</name>
</gene>
<dbReference type="SUPFAM" id="SSF56112">
    <property type="entry name" value="Protein kinase-like (PK-like)"/>
    <property type="match status" value="1"/>
</dbReference>
<dbReference type="GO" id="GO:0004690">
    <property type="term" value="F:cyclic nucleotide-dependent protein kinase activity"/>
    <property type="evidence" value="ECO:0007669"/>
    <property type="project" value="UniProtKB-ARBA"/>
</dbReference>
<evidence type="ECO:0000256" key="5">
    <source>
        <dbReference type="ARBA" id="ARBA00022840"/>
    </source>
</evidence>
<keyword evidence="8" id="KW-1185">Reference proteome</keyword>
<keyword evidence="4" id="KW-0418">Kinase</keyword>
<dbReference type="Pfam" id="PF00069">
    <property type="entry name" value="Pkinase"/>
    <property type="match status" value="1"/>
</dbReference>
<accession>A0A0M3JJP5</accession>
<dbReference type="EMBL" id="UYRR01018879">
    <property type="protein sequence ID" value="VDK29641.1"/>
    <property type="molecule type" value="Genomic_DNA"/>
</dbReference>
<evidence type="ECO:0000256" key="2">
    <source>
        <dbReference type="ARBA" id="ARBA00022679"/>
    </source>
</evidence>
<feature type="domain" description="Protein kinase" evidence="6">
    <location>
        <begin position="1"/>
        <end position="81"/>
    </location>
</feature>
<dbReference type="PROSITE" id="PS50011">
    <property type="entry name" value="PROTEIN_KINASE_DOM"/>
    <property type="match status" value="1"/>
</dbReference>
<dbReference type="InterPro" id="IPR011009">
    <property type="entry name" value="Kinase-like_dom_sf"/>
</dbReference>
<dbReference type="Gene3D" id="1.10.510.10">
    <property type="entry name" value="Transferase(Phosphotransferase) domain 1"/>
    <property type="match status" value="1"/>
</dbReference>
<dbReference type="PANTHER" id="PTHR24353:SF91">
    <property type="match status" value="1"/>
</dbReference>
<evidence type="ECO:0000313" key="7">
    <source>
        <dbReference type="EMBL" id="VDK29641.1"/>
    </source>
</evidence>
<sequence length="81" mass="9206">MTKRDGQSCASQLIECIQYELTFQVDFGFAKRLDEDDGRTWTFCGTAEYIAPEIVLNKGHDIAVDLWALGVFMYELLTGSY</sequence>
<evidence type="ECO:0000256" key="4">
    <source>
        <dbReference type="ARBA" id="ARBA00022777"/>
    </source>
</evidence>
<evidence type="ECO:0000313" key="9">
    <source>
        <dbReference type="WBParaSite" id="ASIM_0000786601-mRNA-1"/>
    </source>
</evidence>
<reference evidence="9" key="1">
    <citation type="submission" date="2017-02" db="UniProtKB">
        <authorList>
            <consortium name="WormBaseParasite"/>
        </authorList>
    </citation>
    <scope>IDENTIFICATION</scope>
</reference>
<keyword evidence="1" id="KW-0723">Serine/threonine-protein kinase</keyword>
<dbReference type="InterPro" id="IPR000719">
    <property type="entry name" value="Prot_kinase_dom"/>
</dbReference>
<evidence type="ECO:0000259" key="6">
    <source>
        <dbReference type="PROSITE" id="PS50011"/>
    </source>
</evidence>
<evidence type="ECO:0000313" key="8">
    <source>
        <dbReference type="Proteomes" id="UP000267096"/>
    </source>
</evidence>
<organism evidence="9">
    <name type="scientific">Anisakis simplex</name>
    <name type="common">Herring worm</name>
    <dbReference type="NCBI Taxonomy" id="6269"/>
    <lineage>
        <taxon>Eukaryota</taxon>
        <taxon>Metazoa</taxon>
        <taxon>Ecdysozoa</taxon>
        <taxon>Nematoda</taxon>
        <taxon>Chromadorea</taxon>
        <taxon>Rhabditida</taxon>
        <taxon>Spirurina</taxon>
        <taxon>Ascaridomorpha</taxon>
        <taxon>Ascaridoidea</taxon>
        <taxon>Anisakidae</taxon>
        <taxon>Anisakis</taxon>
        <taxon>Anisakis simplex complex</taxon>
    </lineage>
</organism>
<evidence type="ECO:0000256" key="3">
    <source>
        <dbReference type="ARBA" id="ARBA00022741"/>
    </source>
</evidence>
<dbReference type="AlphaFoldDB" id="A0A0M3JJP5"/>
<dbReference type="OrthoDB" id="63267at2759"/>
<protein>
    <submittedName>
        <fullName evidence="9">Protein kinase domain-containing protein</fullName>
    </submittedName>
</protein>